<accession>A0A098LP48</accession>
<dbReference type="PROSITE" id="PS51257">
    <property type="entry name" value="PROKAR_LIPOPROTEIN"/>
    <property type="match status" value="1"/>
</dbReference>
<sequence length="300" mass="33673">MNTKTLLCFLLCSVFFACIPSKTLIDNDALLARVKVLSSDAFEGRKSGTEGAKNARSYIINQLKKLNVKPLTPSFKQEFNFLYETKKYAGTNILGIINGTDKPDTYIVISAHYDHLGVQNNSIYNGADDNASGVSALLAFAEYFKENPPAHSVILAAFDAEELGFEGSKYFVEHTIISQDKIVFNINMDMVSRSNDSELFIVGANTHKLLTPLLNTAILTSKKIKLTVGHDGSDGLEDWTYASDHASFYRKQIPFLYFGVADHNDYHKSTDDFENIHPEFYKEAVYQIILMFNIVDKINF</sequence>
<evidence type="ECO:0000259" key="2">
    <source>
        <dbReference type="Pfam" id="PF04389"/>
    </source>
</evidence>
<evidence type="ECO:0000313" key="4">
    <source>
        <dbReference type="Proteomes" id="UP000030184"/>
    </source>
</evidence>
<dbReference type="Proteomes" id="UP000030184">
    <property type="component" value="Unassembled WGS sequence"/>
</dbReference>
<evidence type="ECO:0000313" key="3">
    <source>
        <dbReference type="EMBL" id="GAL87918.1"/>
    </source>
</evidence>
<gene>
    <name evidence="3" type="ORF">JCM19538_2281</name>
</gene>
<comment type="caution">
    <text evidence="3">The sequence shown here is derived from an EMBL/GenBank/DDBJ whole genome shotgun (WGS) entry which is preliminary data.</text>
</comment>
<dbReference type="SUPFAM" id="SSF53187">
    <property type="entry name" value="Zn-dependent exopeptidases"/>
    <property type="match status" value="1"/>
</dbReference>
<dbReference type="PANTHER" id="PTHR12147">
    <property type="entry name" value="METALLOPEPTIDASE M28 FAMILY MEMBER"/>
    <property type="match status" value="1"/>
</dbReference>
<evidence type="ECO:0000256" key="1">
    <source>
        <dbReference type="SAM" id="SignalP"/>
    </source>
</evidence>
<dbReference type="PANTHER" id="PTHR12147:SF26">
    <property type="entry name" value="PEPTIDASE M28 DOMAIN-CONTAINING PROTEIN"/>
    <property type="match status" value="1"/>
</dbReference>
<dbReference type="OrthoDB" id="9778250at2"/>
<protein>
    <submittedName>
        <fullName evidence="3">Aminopeptidase</fullName>
    </submittedName>
</protein>
<feature type="signal peptide" evidence="1">
    <location>
        <begin position="1"/>
        <end position="17"/>
    </location>
</feature>
<proteinExistence type="predicted"/>
<keyword evidence="1" id="KW-0732">Signal</keyword>
<dbReference type="GO" id="GO:0004177">
    <property type="term" value="F:aminopeptidase activity"/>
    <property type="evidence" value="ECO:0007669"/>
    <property type="project" value="UniProtKB-KW"/>
</dbReference>
<dbReference type="InterPro" id="IPR007484">
    <property type="entry name" value="Peptidase_M28"/>
</dbReference>
<dbReference type="Pfam" id="PF04389">
    <property type="entry name" value="Peptidase_M28"/>
    <property type="match status" value="1"/>
</dbReference>
<dbReference type="InterPro" id="IPR045175">
    <property type="entry name" value="M28_fam"/>
</dbReference>
<dbReference type="GO" id="GO:0008235">
    <property type="term" value="F:metalloexopeptidase activity"/>
    <property type="evidence" value="ECO:0007669"/>
    <property type="project" value="InterPro"/>
</dbReference>
<dbReference type="RefSeq" id="WP_045370925.1">
    <property type="nucleotide sequence ID" value="NZ_BBNY01000001.1"/>
</dbReference>
<dbReference type="Gene3D" id="3.40.630.10">
    <property type="entry name" value="Zn peptidases"/>
    <property type="match status" value="1"/>
</dbReference>
<feature type="chain" id="PRO_5001945311" evidence="1">
    <location>
        <begin position="18"/>
        <end position="300"/>
    </location>
</feature>
<keyword evidence="3" id="KW-0031">Aminopeptidase</keyword>
<keyword evidence="4" id="KW-1185">Reference proteome</keyword>
<name>A0A098LP48_9FLAO</name>
<dbReference type="EMBL" id="BBNY01000001">
    <property type="protein sequence ID" value="GAL87918.1"/>
    <property type="molecule type" value="Genomic_DNA"/>
</dbReference>
<keyword evidence="3" id="KW-0645">Protease</keyword>
<dbReference type="GO" id="GO:0006508">
    <property type="term" value="P:proteolysis"/>
    <property type="evidence" value="ECO:0007669"/>
    <property type="project" value="InterPro"/>
</dbReference>
<feature type="domain" description="Peptidase M28" evidence="2">
    <location>
        <begin position="92"/>
        <end position="284"/>
    </location>
</feature>
<dbReference type="AlphaFoldDB" id="A0A098LP48"/>
<organism evidence="3 4">
    <name type="scientific">Jejuia pallidilutea</name>
    <dbReference type="NCBI Taxonomy" id="504487"/>
    <lineage>
        <taxon>Bacteria</taxon>
        <taxon>Pseudomonadati</taxon>
        <taxon>Bacteroidota</taxon>
        <taxon>Flavobacteriia</taxon>
        <taxon>Flavobacteriales</taxon>
        <taxon>Flavobacteriaceae</taxon>
        <taxon>Jejuia</taxon>
    </lineage>
</organism>
<reference evidence="4" key="1">
    <citation type="journal article" date="2014" name="Genome Announc.">
        <title>Draft Genome Sequence of Marine Flavobacterium Jejuia pallidilutea Strain 11shimoA1 and Pigmentation Mutants.</title>
        <authorList>
            <person name="Takatani N."/>
            <person name="Nakanishi M."/>
            <person name="Meirelles P."/>
            <person name="Mino S."/>
            <person name="Suda W."/>
            <person name="Oshima K."/>
            <person name="Hattori M."/>
            <person name="Ohkuma M."/>
            <person name="Hosokawa M."/>
            <person name="Miyashita K."/>
            <person name="Thompson F.L."/>
            <person name="Niwa A."/>
            <person name="Sawabe T."/>
            <person name="Sawabe T."/>
        </authorList>
    </citation>
    <scope>NUCLEOTIDE SEQUENCE [LARGE SCALE GENOMIC DNA]</scope>
    <source>
        <strain evidence="4">JCM 19538</strain>
    </source>
</reference>
<keyword evidence="3" id="KW-0378">Hydrolase</keyword>